<keyword evidence="1" id="KW-1133">Transmembrane helix</keyword>
<feature type="transmembrane region" description="Helical" evidence="1">
    <location>
        <begin position="30"/>
        <end position="49"/>
    </location>
</feature>
<dbReference type="STRING" id="1120975.SAMN02746064_02114"/>
<keyword evidence="3" id="KW-1185">Reference proteome</keyword>
<organism evidence="2 3">
    <name type="scientific">Alkalibacter saccharofermentans DSM 14828</name>
    <dbReference type="NCBI Taxonomy" id="1120975"/>
    <lineage>
        <taxon>Bacteria</taxon>
        <taxon>Bacillati</taxon>
        <taxon>Bacillota</taxon>
        <taxon>Clostridia</taxon>
        <taxon>Eubacteriales</taxon>
        <taxon>Eubacteriaceae</taxon>
        <taxon>Alkalibacter</taxon>
    </lineage>
</organism>
<dbReference type="EMBL" id="FQTU01000019">
    <property type="protein sequence ID" value="SHF20450.1"/>
    <property type="molecule type" value="Genomic_DNA"/>
</dbReference>
<keyword evidence="1" id="KW-0812">Transmembrane</keyword>
<proteinExistence type="predicted"/>
<evidence type="ECO:0000313" key="2">
    <source>
        <dbReference type="EMBL" id="SHF20450.1"/>
    </source>
</evidence>
<accession>A0A1M4ZQS7</accession>
<evidence type="ECO:0000313" key="3">
    <source>
        <dbReference type="Proteomes" id="UP000184251"/>
    </source>
</evidence>
<dbReference type="AlphaFoldDB" id="A0A1M4ZQS7"/>
<protein>
    <submittedName>
        <fullName evidence="2">Uncharacterized protein</fullName>
    </submittedName>
</protein>
<gene>
    <name evidence="2" type="ORF">SAMN02746064_02114</name>
</gene>
<dbReference type="Proteomes" id="UP000184251">
    <property type="component" value="Unassembled WGS sequence"/>
</dbReference>
<sequence>MVFMSISIYSYQLARFESPRDTVFYFLQDMAFLPLQVAIVTVILGKVLSAREKRERLKKTNMAVGAFFSEAGTELIKHLVSFETQRSKLKNLVDVSEKWTQKDFSRARQAVASATFHIVCKDSELINLKEYLGSTGCSCFGYWKIPIC</sequence>
<reference evidence="2 3" key="1">
    <citation type="submission" date="2016-11" db="EMBL/GenBank/DDBJ databases">
        <authorList>
            <person name="Jaros S."/>
            <person name="Januszkiewicz K."/>
            <person name="Wedrychowicz H."/>
        </authorList>
    </citation>
    <scope>NUCLEOTIDE SEQUENCE [LARGE SCALE GENOMIC DNA]</scope>
    <source>
        <strain evidence="2 3">DSM 14828</strain>
    </source>
</reference>
<evidence type="ECO:0000256" key="1">
    <source>
        <dbReference type="SAM" id="Phobius"/>
    </source>
</evidence>
<keyword evidence="1" id="KW-0472">Membrane</keyword>
<name>A0A1M4ZQS7_9FIRM</name>